<evidence type="ECO:0000313" key="3">
    <source>
        <dbReference type="WBParaSite" id="Gr19_v10_g4117.t2"/>
    </source>
</evidence>
<organism evidence="2 3">
    <name type="scientific">Globodera rostochiensis</name>
    <name type="common">Golden nematode worm</name>
    <name type="synonym">Heterodera rostochiensis</name>
    <dbReference type="NCBI Taxonomy" id="31243"/>
    <lineage>
        <taxon>Eukaryota</taxon>
        <taxon>Metazoa</taxon>
        <taxon>Ecdysozoa</taxon>
        <taxon>Nematoda</taxon>
        <taxon>Chromadorea</taxon>
        <taxon>Rhabditida</taxon>
        <taxon>Tylenchina</taxon>
        <taxon>Tylenchomorpha</taxon>
        <taxon>Tylenchoidea</taxon>
        <taxon>Heteroderidae</taxon>
        <taxon>Heteroderinae</taxon>
        <taxon>Globodera</taxon>
    </lineage>
</organism>
<keyword evidence="1" id="KW-0472">Membrane</keyword>
<keyword evidence="1" id="KW-0812">Transmembrane</keyword>
<sequence length="148" mass="16722">MIYPFIDTVKIETQWLSGHRLSKQKRMKPRAGLRPPFPTDSFVTNYSPSAPPTISRQAMRYSSVHSQLQLLPEITVVPPSPTPSMLPLGYEEIIAADYEPKCEAEMPKAAEKRARKVPNRRFILLASSVGLLLVVAILLIRFFLLAFK</sequence>
<protein>
    <submittedName>
        <fullName evidence="3">Uncharacterized protein</fullName>
    </submittedName>
</protein>
<name>A0A914HRZ2_GLORO</name>
<keyword evidence="1" id="KW-1133">Transmembrane helix</keyword>
<proteinExistence type="predicted"/>
<feature type="transmembrane region" description="Helical" evidence="1">
    <location>
        <begin position="122"/>
        <end position="147"/>
    </location>
</feature>
<dbReference type="Proteomes" id="UP000887572">
    <property type="component" value="Unplaced"/>
</dbReference>
<dbReference type="WBParaSite" id="Gr19_v10_g4117.t2">
    <property type="protein sequence ID" value="Gr19_v10_g4117.t2"/>
    <property type="gene ID" value="Gr19_v10_g4117"/>
</dbReference>
<evidence type="ECO:0000313" key="2">
    <source>
        <dbReference type="Proteomes" id="UP000887572"/>
    </source>
</evidence>
<accession>A0A914HRZ2</accession>
<keyword evidence="2" id="KW-1185">Reference proteome</keyword>
<evidence type="ECO:0000256" key="1">
    <source>
        <dbReference type="SAM" id="Phobius"/>
    </source>
</evidence>
<reference evidence="3" key="1">
    <citation type="submission" date="2022-11" db="UniProtKB">
        <authorList>
            <consortium name="WormBaseParasite"/>
        </authorList>
    </citation>
    <scope>IDENTIFICATION</scope>
</reference>
<dbReference type="AlphaFoldDB" id="A0A914HRZ2"/>